<protein>
    <submittedName>
        <fullName evidence="1">Uncharacterized protein</fullName>
    </submittedName>
</protein>
<dbReference type="EMBL" id="JABXXO010000004">
    <property type="protein sequence ID" value="KAF7779092.1"/>
    <property type="molecule type" value="Genomic_DNA"/>
</dbReference>
<gene>
    <name evidence="1" type="ORF">Agabi119p4_3437</name>
</gene>
<organism evidence="1 2">
    <name type="scientific">Agaricus bisporus var. burnettii</name>
    <dbReference type="NCBI Taxonomy" id="192524"/>
    <lineage>
        <taxon>Eukaryota</taxon>
        <taxon>Fungi</taxon>
        <taxon>Dikarya</taxon>
        <taxon>Basidiomycota</taxon>
        <taxon>Agaricomycotina</taxon>
        <taxon>Agaricomycetes</taxon>
        <taxon>Agaricomycetidae</taxon>
        <taxon>Agaricales</taxon>
        <taxon>Agaricineae</taxon>
        <taxon>Agaricaceae</taxon>
        <taxon>Agaricus</taxon>
    </lineage>
</organism>
<dbReference type="AlphaFoldDB" id="A0A8H7KJ33"/>
<dbReference type="Pfam" id="PF11927">
    <property type="entry name" value="HODM_asu-like"/>
    <property type="match status" value="1"/>
</dbReference>
<dbReference type="Proteomes" id="UP000629468">
    <property type="component" value="Unassembled WGS sequence"/>
</dbReference>
<reference evidence="1 2" key="1">
    <citation type="journal article" name="Sci. Rep.">
        <title>Telomere-to-telomere assembled and centromere annotated genomes of the two main subspecies of the button mushroom Agaricus bisporus reveal especially polymorphic chromosome ends.</title>
        <authorList>
            <person name="Sonnenberg A.S.M."/>
            <person name="Sedaghat-Telgerd N."/>
            <person name="Lavrijssen B."/>
            <person name="Ohm R.A."/>
            <person name="Hendrickx P.M."/>
            <person name="Scholtmeijer K."/>
            <person name="Baars J.J.P."/>
            <person name="van Peer A."/>
        </authorList>
    </citation>
    <scope>NUCLEOTIDE SEQUENCE [LARGE SCALE GENOMIC DNA]</scope>
    <source>
        <strain evidence="1 2">H119_p4</strain>
    </source>
</reference>
<proteinExistence type="predicted"/>
<evidence type="ECO:0000313" key="1">
    <source>
        <dbReference type="EMBL" id="KAF7779092.1"/>
    </source>
</evidence>
<accession>A0A8H7KJ33</accession>
<evidence type="ECO:0000313" key="2">
    <source>
        <dbReference type="Proteomes" id="UP000629468"/>
    </source>
</evidence>
<name>A0A8H7KJ33_AGABI</name>
<comment type="caution">
    <text evidence="1">The sequence shown here is derived from an EMBL/GenBank/DDBJ whole genome shotgun (WGS) entry which is preliminary data.</text>
</comment>
<sequence length="403" mass="47098">MSIMVTTFLCVAFIVVAVSIVWKKRRTWLIRHALGQSGTSKNLLAGIDSKDFTDYFALTGVLPPKPLPDFDIDKALPRPYRPFRWKYHQTMSFQAMDPDWWLELECTYRERIAQRKRLYAQHGRNIIDMMPGSENACTELAEMVIQFLCVRYPNQFSLDSSGIFHNRILGRSFDTKGVKMPLELLLENVPEDFLLVQEDKETGLYHFCAGVSASAVGWNMSMKIGKALHDVHGPVPYYKEKLQHSMDRYFVKMPCDKPIQRGSWSLEVGQPLYMQADDIHWAARSVQDPNLDINDIYLRVDWQTLRRLPKSRAIVFNFKALFTPVIHFREEPFIPRLVGTVLREAEKPFMEYKSTFHIAHKVIPALEVWAQEQEEKGWVPKDWASRTLEENPFYPGWQLHHRY</sequence>
<dbReference type="InterPro" id="IPR021848">
    <property type="entry name" value="HODM_asu-like"/>
</dbReference>